<dbReference type="GO" id="GO:0005930">
    <property type="term" value="C:axoneme"/>
    <property type="evidence" value="ECO:0007669"/>
    <property type="project" value="UniProtKB-SubCell"/>
</dbReference>
<dbReference type="InterPro" id="IPR032675">
    <property type="entry name" value="LRR_dom_sf"/>
</dbReference>
<dbReference type="SUPFAM" id="SSF81383">
    <property type="entry name" value="F-box domain"/>
    <property type="match status" value="1"/>
</dbReference>
<keyword evidence="3" id="KW-0677">Repeat</keyword>
<dbReference type="SUPFAM" id="SSF52047">
    <property type="entry name" value="RNI-like"/>
    <property type="match status" value="1"/>
</dbReference>
<comment type="subcellular location">
    <subcellularLocation>
        <location evidence="1">Cytoplasm</location>
        <location evidence="1">Cytoskeleton</location>
        <location evidence="1">Cilium axoneme</location>
    </subcellularLocation>
</comment>
<dbReference type="PROSITE" id="PS51450">
    <property type="entry name" value="LRR"/>
    <property type="match status" value="2"/>
</dbReference>
<dbReference type="InterPro" id="IPR003591">
    <property type="entry name" value="Leu-rich_rpt_typical-subtyp"/>
</dbReference>
<evidence type="ECO:0000259" key="4">
    <source>
        <dbReference type="SMART" id="SM00256"/>
    </source>
</evidence>
<sequence length="357" mass="39568">MNTSRRLPTLPDAIWCRVFSKLPLRAKICCERTSRHFYQLLNRPPPLRKSYFDQSYLSYWEFFTLTLSQLLWSDSSAQHGTSDTSATRWLFKRMLANTQQGIETELNLSGPASSLFSQVLESFFLKLNESKVDYIIDVELADYPFGGQYNATHSPASKHRDLQAMSNVAAAWSGHVQILDLQMPPARISSADVSTMLRAMPELPSLWLCGAGPGSDRSHGLVDSCVALADLGGLETLNLWHHRGLRDGTIEPLIEDGTKPLQGLKALKTISLRRFAPHSGAWTGGMLCHLGVTSLTALERLDLAHNKIESVPEGLSLLTSLTELDLSFNPIASTSQVNTLPIALRVLKTDRLQNQAP</sequence>
<dbReference type="InterPro" id="IPR036047">
    <property type="entry name" value="F-box-like_dom_sf"/>
</dbReference>
<reference evidence="5 6" key="1">
    <citation type="journal article" date="2024" name="Nat. Commun.">
        <title>Phylogenomics reveals the evolutionary origins of lichenization in chlorophyte algae.</title>
        <authorList>
            <person name="Puginier C."/>
            <person name="Libourel C."/>
            <person name="Otte J."/>
            <person name="Skaloud P."/>
            <person name="Haon M."/>
            <person name="Grisel S."/>
            <person name="Petersen M."/>
            <person name="Berrin J.G."/>
            <person name="Delaux P.M."/>
            <person name="Dal Grande F."/>
            <person name="Keller J."/>
        </authorList>
    </citation>
    <scope>NUCLEOTIDE SEQUENCE [LARGE SCALE GENOMIC DNA]</scope>
    <source>
        <strain evidence="5 6">SAG 2036</strain>
    </source>
</reference>
<dbReference type="InterPro" id="IPR001810">
    <property type="entry name" value="F-box_dom"/>
</dbReference>
<evidence type="ECO:0000256" key="1">
    <source>
        <dbReference type="ARBA" id="ARBA00004430"/>
    </source>
</evidence>
<proteinExistence type="predicted"/>
<dbReference type="EMBL" id="JALJOQ010000003">
    <property type="protein sequence ID" value="KAK9813662.1"/>
    <property type="molecule type" value="Genomic_DNA"/>
</dbReference>
<dbReference type="InterPro" id="IPR025875">
    <property type="entry name" value="Leu-rich_rpt_4"/>
</dbReference>
<protein>
    <recommendedName>
        <fullName evidence="4">F-box domain-containing protein</fullName>
    </recommendedName>
</protein>
<dbReference type="SMART" id="SM00256">
    <property type="entry name" value="FBOX"/>
    <property type="match status" value="1"/>
</dbReference>
<evidence type="ECO:0000256" key="3">
    <source>
        <dbReference type="ARBA" id="ARBA00022737"/>
    </source>
</evidence>
<dbReference type="Pfam" id="PF12799">
    <property type="entry name" value="LRR_4"/>
    <property type="match status" value="1"/>
</dbReference>
<accession>A0AAW1PXZ3</accession>
<dbReference type="AlphaFoldDB" id="A0AAW1PXZ3"/>
<dbReference type="Pfam" id="PF00646">
    <property type="entry name" value="F-box"/>
    <property type="match status" value="1"/>
</dbReference>
<evidence type="ECO:0000313" key="5">
    <source>
        <dbReference type="EMBL" id="KAK9813662.1"/>
    </source>
</evidence>
<comment type="caution">
    <text evidence="5">The sequence shown here is derived from an EMBL/GenBank/DDBJ whole genome shotgun (WGS) entry which is preliminary data.</text>
</comment>
<dbReference type="SMART" id="SM00369">
    <property type="entry name" value="LRR_TYP"/>
    <property type="match status" value="2"/>
</dbReference>
<dbReference type="SMART" id="SM00365">
    <property type="entry name" value="LRR_SD22"/>
    <property type="match status" value="2"/>
</dbReference>
<evidence type="ECO:0000313" key="6">
    <source>
        <dbReference type="Proteomes" id="UP001465755"/>
    </source>
</evidence>
<keyword evidence="2" id="KW-0433">Leucine-rich repeat</keyword>
<dbReference type="CDD" id="cd09917">
    <property type="entry name" value="F-box_SF"/>
    <property type="match status" value="1"/>
</dbReference>
<dbReference type="Proteomes" id="UP001465755">
    <property type="component" value="Unassembled WGS sequence"/>
</dbReference>
<gene>
    <name evidence="5" type="ORF">WJX73_002183</name>
</gene>
<name>A0AAW1PXZ3_9CHLO</name>
<organism evidence="5 6">
    <name type="scientific">Symbiochloris irregularis</name>
    <dbReference type="NCBI Taxonomy" id="706552"/>
    <lineage>
        <taxon>Eukaryota</taxon>
        <taxon>Viridiplantae</taxon>
        <taxon>Chlorophyta</taxon>
        <taxon>core chlorophytes</taxon>
        <taxon>Trebouxiophyceae</taxon>
        <taxon>Trebouxiales</taxon>
        <taxon>Trebouxiaceae</taxon>
        <taxon>Symbiochloris</taxon>
    </lineage>
</organism>
<dbReference type="InterPro" id="IPR001611">
    <property type="entry name" value="Leu-rich_rpt"/>
</dbReference>
<keyword evidence="6" id="KW-1185">Reference proteome</keyword>
<feature type="domain" description="F-box" evidence="4">
    <location>
        <begin position="10"/>
        <end position="50"/>
    </location>
</feature>
<dbReference type="Gene3D" id="3.80.10.10">
    <property type="entry name" value="Ribonuclease Inhibitor"/>
    <property type="match status" value="1"/>
</dbReference>
<evidence type="ECO:0000256" key="2">
    <source>
        <dbReference type="ARBA" id="ARBA00022614"/>
    </source>
</evidence>